<evidence type="ECO:0000313" key="2">
    <source>
        <dbReference type="EMBL" id="QCY47017.1"/>
    </source>
</evidence>
<feature type="region of interest" description="Disordered" evidence="1">
    <location>
        <begin position="115"/>
        <end position="136"/>
    </location>
</feature>
<proteinExistence type="predicted"/>
<evidence type="ECO:0000256" key="1">
    <source>
        <dbReference type="SAM" id="MobiDB-lite"/>
    </source>
</evidence>
<sequence>MDHEQLLNLNDRLSSSLGAAYVQGWIENDELHVATSDQSKAQEIEEAGAVAEVVDFSSQQLRDAIGEIMSWQSKQEPEIANAIHGYSISAKDGGLILRVDSKHLDQVRQMLEQDQPAGDVQLTFTPSSGIASPAAG</sequence>
<accession>A0A5B7WST6</accession>
<keyword evidence="3" id="KW-1185">Reference proteome</keyword>
<dbReference type="KEGG" id="gcr:GcLGCM259_1282"/>
<dbReference type="AlphaFoldDB" id="A0A5B7WST6"/>
<evidence type="ECO:0000313" key="3">
    <source>
        <dbReference type="Proteomes" id="UP000307000"/>
    </source>
</evidence>
<organism evidence="2 3">
    <name type="scientific">Glutamicibacter creatinolyticus</name>
    <dbReference type="NCBI Taxonomy" id="162496"/>
    <lineage>
        <taxon>Bacteria</taxon>
        <taxon>Bacillati</taxon>
        <taxon>Actinomycetota</taxon>
        <taxon>Actinomycetes</taxon>
        <taxon>Micrococcales</taxon>
        <taxon>Micrococcaceae</taxon>
        <taxon>Glutamicibacter</taxon>
    </lineage>
</organism>
<dbReference type="EMBL" id="CP034412">
    <property type="protein sequence ID" value="QCY47017.1"/>
    <property type="molecule type" value="Genomic_DNA"/>
</dbReference>
<gene>
    <name evidence="2" type="ORF">GcLGCM259_1282</name>
</gene>
<dbReference type="Proteomes" id="UP000307000">
    <property type="component" value="Chromosome"/>
</dbReference>
<protein>
    <submittedName>
        <fullName evidence="2">Uncharacterized protein</fullName>
    </submittedName>
</protein>
<name>A0A5B7WST6_9MICC</name>
<reference evidence="2 3" key="1">
    <citation type="submission" date="2018-12" db="EMBL/GenBank/DDBJ databases">
        <title>Complete Genome Sequence of Glutamicibacter creatinolyticus strain LGCM259,isolated from an abscess of a 12-year-old mare in Italy.</title>
        <authorList>
            <person name="Santos R.G."/>
            <person name="Silva A.L."/>
            <person name="Seyffert N."/>
            <person name="Castro T.L.P."/>
            <person name="Attili A.R."/>
            <person name="Rifici C."/>
            <person name="Mazzullo G."/>
            <person name="Brenig B."/>
            <person name="Venanzi F."/>
            <person name="Azevedo V."/>
        </authorList>
    </citation>
    <scope>NUCLEOTIDE SEQUENCE [LARGE SCALE GENOMIC DNA]</scope>
    <source>
        <strain evidence="2 3">LGCM 259</strain>
    </source>
</reference>